<protein>
    <submittedName>
        <fullName evidence="1">BTR2-like-2 protein</fullName>
    </submittedName>
</protein>
<sequence>MAEWRNMAAGAAGGSFTYINETTAIAGSIIVARLQYGLAAVDCRGFGPGVHPPPNAGQGASAGGHRIDLAIDRIKRFSRLHAVLGNVFSLCVPRIGLQGNALGRWNSWQLHRAGAARHAETALRRLLSAKSHGHAALSVFQDMLRPPSPQAVTHAWAPAAEQLLRRAIDDLAVAEAAVGQMRPAIVAQYADARMLLHGG</sequence>
<reference evidence="1" key="1">
    <citation type="submission" date="2020-06" db="EMBL/GenBank/DDBJ databases">
        <authorList>
            <person name="Zeng X."/>
        </authorList>
    </citation>
    <scope>NUCLEOTIDE SEQUENCE</scope>
</reference>
<accession>A0A7U3W891</accession>
<name>A0A7U3W891_TRIMO</name>
<dbReference type="EMBL" id="MT586113">
    <property type="protein sequence ID" value="QNN26124.1"/>
    <property type="molecule type" value="Genomic_DNA"/>
</dbReference>
<proteinExistence type="predicted"/>
<dbReference type="AlphaFoldDB" id="A0A7U3W891"/>
<organism evidence="1">
    <name type="scientific">Triticum monococcum subsp. aegilopoides</name>
    <dbReference type="NCBI Taxonomy" id="52163"/>
    <lineage>
        <taxon>Eukaryota</taxon>
        <taxon>Viridiplantae</taxon>
        <taxon>Streptophyta</taxon>
        <taxon>Embryophyta</taxon>
        <taxon>Tracheophyta</taxon>
        <taxon>Spermatophyta</taxon>
        <taxon>Magnoliopsida</taxon>
        <taxon>Liliopsida</taxon>
        <taxon>Poales</taxon>
        <taxon>Poaceae</taxon>
        <taxon>BOP clade</taxon>
        <taxon>Pooideae</taxon>
        <taxon>Triticodae</taxon>
        <taxon>Triticeae</taxon>
        <taxon>Triticinae</taxon>
        <taxon>Triticum</taxon>
    </lineage>
</organism>
<evidence type="ECO:0000313" key="1">
    <source>
        <dbReference type="EMBL" id="QNN26124.1"/>
    </source>
</evidence>